<keyword evidence="3" id="KW-0547">Nucleotide-binding</keyword>
<protein>
    <submittedName>
        <fullName evidence="6">Arabinose import ATP-binding protein AraG</fullName>
        <ecNumber evidence="6">3.6.3.17</ecNumber>
    </submittedName>
</protein>
<dbReference type="STRING" id="39490.ERS852448_01289"/>
<dbReference type="CDD" id="cd03216">
    <property type="entry name" value="ABC_Carb_Monos_I"/>
    <property type="match status" value="1"/>
</dbReference>
<evidence type="ECO:0000256" key="3">
    <source>
        <dbReference type="ARBA" id="ARBA00022741"/>
    </source>
</evidence>
<sequence length="497" mass="55439">MREELLKVNQINKSFGPTKALVNVDFTAYRGEVHGLIGENGSGKSTVTTIIAGIQKADSGEMIYKGEHYDPKNALEANAKGICYLMQEQGTFEGISVAANIFVGKEEEFVKNGLMNVGELYRRARIALDRIGASHINEKENTSRLTFEDRKLVEIARAMENDPEILVVDETSTALSKSGRDLMYQVMEKMKENGKCVIFISHDIGEVKAVCDYLTVLRDGHLIATLEKQEFSDDAIRKLMVGREVSENFYREDMHATCEKEIAIRMEHVTHGLLKDINMEIHKGEIVGLGGLTDSGMHDIGKIFFGLTQPDIGKVELGDGTRIDSSLTAVKKNMAYVAKDRDKEALITAASIKDNICAPVLPRLGKKIFVSSKTEKQYAQKWADELKTKMQDINQYVMYLSGGNKQKVSVAKWVGFGADIYIFDCPTRGIDIGVKADIYKLLMKLKSEGKAILMISEEMMEIIGMADRTLIVKNGCITGEFKRDEGLTEDKLIEYII</sequence>
<dbReference type="InterPro" id="IPR017871">
    <property type="entry name" value="ABC_transporter-like_CS"/>
</dbReference>
<gene>
    <name evidence="6" type="primary">araG</name>
    <name evidence="6" type="ORF">ERS852448_01289</name>
</gene>
<evidence type="ECO:0000256" key="2">
    <source>
        <dbReference type="ARBA" id="ARBA00022737"/>
    </source>
</evidence>
<reference evidence="6 7" key="1">
    <citation type="submission" date="2015-09" db="EMBL/GenBank/DDBJ databases">
        <authorList>
            <consortium name="Pathogen Informatics"/>
        </authorList>
    </citation>
    <scope>NUCLEOTIDE SEQUENCE [LARGE SCALE GENOMIC DNA]</scope>
    <source>
        <strain evidence="6 7">2789STDY5608891</strain>
    </source>
</reference>
<dbReference type="SMART" id="SM00382">
    <property type="entry name" value="AAA"/>
    <property type="match status" value="1"/>
</dbReference>
<dbReference type="Proteomes" id="UP000095492">
    <property type="component" value="Unassembled WGS sequence"/>
</dbReference>
<proteinExistence type="predicted"/>
<evidence type="ECO:0000313" key="6">
    <source>
        <dbReference type="EMBL" id="CUM96963.1"/>
    </source>
</evidence>
<dbReference type="GO" id="GO:0016887">
    <property type="term" value="F:ATP hydrolysis activity"/>
    <property type="evidence" value="ECO:0007669"/>
    <property type="project" value="InterPro"/>
</dbReference>
<dbReference type="RefSeq" id="WP_022036083.1">
    <property type="nucleotide sequence ID" value="NZ_CAXUGT010000015.1"/>
</dbReference>
<dbReference type="CDD" id="cd03215">
    <property type="entry name" value="ABC_Carb_Monos_II"/>
    <property type="match status" value="1"/>
</dbReference>
<accession>A0A173T2J2</accession>
<dbReference type="AlphaFoldDB" id="A0A173T2J2"/>
<dbReference type="InterPro" id="IPR050107">
    <property type="entry name" value="ABC_carbohydrate_import_ATPase"/>
</dbReference>
<dbReference type="PROSITE" id="PS50893">
    <property type="entry name" value="ABC_TRANSPORTER_2"/>
    <property type="match status" value="2"/>
</dbReference>
<organism evidence="6 7">
    <name type="scientific">Eubacterium ramulus</name>
    <dbReference type="NCBI Taxonomy" id="39490"/>
    <lineage>
        <taxon>Bacteria</taxon>
        <taxon>Bacillati</taxon>
        <taxon>Bacillota</taxon>
        <taxon>Clostridia</taxon>
        <taxon>Eubacteriales</taxon>
        <taxon>Eubacteriaceae</taxon>
        <taxon>Eubacterium</taxon>
    </lineage>
</organism>
<dbReference type="SUPFAM" id="SSF52540">
    <property type="entry name" value="P-loop containing nucleoside triphosphate hydrolases"/>
    <property type="match status" value="2"/>
</dbReference>
<keyword evidence="4 6" id="KW-0067">ATP-binding</keyword>
<dbReference type="Gene3D" id="3.40.50.300">
    <property type="entry name" value="P-loop containing nucleotide triphosphate hydrolases"/>
    <property type="match status" value="2"/>
</dbReference>
<dbReference type="InterPro" id="IPR003593">
    <property type="entry name" value="AAA+_ATPase"/>
</dbReference>
<dbReference type="PANTHER" id="PTHR43790:SF9">
    <property type="entry name" value="GALACTOFURANOSE TRANSPORTER ATP-BINDING PROTEIN YTFR"/>
    <property type="match status" value="1"/>
</dbReference>
<dbReference type="OrthoDB" id="9771863at2"/>
<evidence type="ECO:0000313" key="7">
    <source>
        <dbReference type="Proteomes" id="UP000095492"/>
    </source>
</evidence>
<dbReference type="Pfam" id="PF00005">
    <property type="entry name" value="ABC_tran"/>
    <property type="match status" value="2"/>
</dbReference>
<dbReference type="GeneID" id="97390757"/>
<evidence type="ECO:0000256" key="4">
    <source>
        <dbReference type="ARBA" id="ARBA00022840"/>
    </source>
</evidence>
<keyword evidence="1" id="KW-0813">Transport</keyword>
<keyword evidence="2" id="KW-0677">Repeat</keyword>
<dbReference type="GO" id="GO:0005524">
    <property type="term" value="F:ATP binding"/>
    <property type="evidence" value="ECO:0007669"/>
    <property type="project" value="UniProtKB-KW"/>
</dbReference>
<dbReference type="PROSITE" id="PS00211">
    <property type="entry name" value="ABC_TRANSPORTER_1"/>
    <property type="match status" value="1"/>
</dbReference>
<dbReference type="EC" id="3.6.3.17" evidence="6"/>
<feature type="domain" description="ABC transporter" evidence="5">
    <location>
        <begin position="6"/>
        <end position="244"/>
    </location>
</feature>
<evidence type="ECO:0000259" key="5">
    <source>
        <dbReference type="PROSITE" id="PS50893"/>
    </source>
</evidence>
<dbReference type="PANTHER" id="PTHR43790">
    <property type="entry name" value="CARBOHYDRATE TRANSPORT ATP-BINDING PROTEIN MG119-RELATED"/>
    <property type="match status" value="1"/>
</dbReference>
<keyword evidence="6" id="KW-0378">Hydrolase</keyword>
<dbReference type="InterPro" id="IPR027417">
    <property type="entry name" value="P-loop_NTPase"/>
</dbReference>
<feature type="domain" description="ABC transporter" evidence="5">
    <location>
        <begin position="249"/>
        <end position="496"/>
    </location>
</feature>
<dbReference type="EMBL" id="CYYA01000007">
    <property type="protein sequence ID" value="CUM96963.1"/>
    <property type="molecule type" value="Genomic_DNA"/>
</dbReference>
<dbReference type="InterPro" id="IPR003439">
    <property type="entry name" value="ABC_transporter-like_ATP-bd"/>
</dbReference>
<evidence type="ECO:0000256" key="1">
    <source>
        <dbReference type="ARBA" id="ARBA00022448"/>
    </source>
</evidence>
<name>A0A173T2J2_EUBRA</name>